<feature type="compositionally biased region" description="Pro residues" evidence="1">
    <location>
        <begin position="184"/>
        <end position="193"/>
    </location>
</feature>
<dbReference type="Proteomes" id="UP000789396">
    <property type="component" value="Unassembled WGS sequence"/>
</dbReference>
<dbReference type="Gene3D" id="2.60.270.50">
    <property type="match status" value="1"/>
</dbReference>
<dbReference type="OrthoDB" id="2409572at2759"/>
<sequence length="193" mass="22150">TIDDDIFEEQDISFFCRNGTSLSCCPHLANKIAYKHYSRCASIILINNSGYNMTLDVVNLEDGRWVTSDDYGDDVFDLNCKPRSLLPYESEAISSVTNQVLGGVIGYVSYIIDDVSRSIGQQDRQSYESLLQRERQRQPKYNSPFAHNNQYGQRGQYSYNNSNNNNHYEQQGQSSYNSFNRNDSPPPYDQIFS</sequence>
<gene>
    <name evidence="2" type="ORF">RFULGI_LOCUS9694</name>
</gene>
<reference evidence="2" key="1">
    <citation type="submission" date="2021-06" db="EMBL/GenBank/DDBJ databases">
        <authorList>
            <person name="Kallberg Y."/>
            <person name="Tangrot J."/>
            <person name="Rosling A."/>
        </authorList>
    </citation>
    <scope>NUCLEOTIDE SEQUENCE</scope>
    <source>
        <strain evidence="2">IN212</strain>
    </source>
</reference>
<evidence type="ECO:0000256" key="1">
    <source>
        <dbReference type="SAM" id="MobiDB-lite"/>
    </source>
</evidence>
<keyword evidence="3" id="KW-1185">Reference proteome</keyword>
<accession>A0A9N9EL39</accession>
<feature type="region of interest" description="Disordered" evidence="1">
    <location>
        <begin position="136"/>
        <end position="193"/>
    </location>
</feature>
<evidence type="ECO:0000313" key="2">
    <source>
        <dbReference type="EMBL" id="CAG8683073.1"/>
    </source>
</evidence>
<dbReference type="EMBL" id="CAJVPZ010017891">
    <property type="protein sequence ID" value="CAG8683073.1"/>
    <property type="molecule type" value="Genomic_DNA"/>
</dbReference>
<feature type="compositionally biased region" description="Low complexity" evidence="1">
    <location>
        <begin position="157"/>
        <end position="166"/>
    </location>
</feature>
<feature type="compositionally biased region" description="Polar residues" evidence="1">
    <location>
        <begin position="167"/>
        <end position="183"/>
    </location>
</feature>
<comment type="caution">
    <text evidence="2">The sequence shown here is derived from an EMBL/GenBank/DDBJ whole genome shotgun (WGS) entry which is preliminary data.</text>
</comment>
<feature type="compositionally biased region" description="Polar residues" evidence="1">
    <location>
        <begin position="139"/>
        <end position="156"/>
    </location>
</feature>
<proteinExistence type="predicted"/>
<organism evidence="2 3">
    <name type="scientific">Racocetra fulgida</name>
    <dbReference type="NCBI Taxonomy" id="60492"/>
    <lineage>
        <taxon>Eukaryota</taxon>
        <taxon>Fungi</taxon>
        <taxon>Fungi incertae sedis</taxon>
        <taxon>Mucoromycota</taxon>
        <taxon>Glomeromycotina</taxon>
        <taxon>Glomeromycetes</taxon>
        <taxon>Diversisporales</taxon>
        <taxon>Gigasporaceae</taxon>
        <taxon>Racocetra</taxon>
    </lineage>
</organism>
<name>A0A9N9EL39_9GLOM</name>
<dbReference type="AlphaFoldDB" id="A0A9N9EL39"/>
<feature type="non-terminal residue" evidence="2">
    <location>
        <position position="1"/>
    </location>
</feature>
<protein>
    <submittedName>
        <fullName evidence="2">12566_t:CDS:1</fullName>
    </submittedName>
</protein>
<evidence type="ECO:0000313" key="3">
    <source>
        <dbReference type="Proteomes" id="UP000789396"/>
    </source>
</evidence>